<reference evidence="2" key="1">
    <citation type="submission" date="2019-02" db="EMBL/GenBank/DDBJ databases">
        <authorList>
            <person name="Gruber-Vodicka R. H."/>
            <person name="Seah K. B. B."/>
        </authorList>
    </citation>
    <scope>NUCLEOTIDE SEQUENCE</scope>
    <source>
        <strain evidence="2">BECK_M7</strain>
    </source>
</reference>
<accession>A0A450UAI1</accession>
<name>A0A450UAI1_9GAMM</name>
<gene>
    <name evidence="2" type="ORF">BECKLFY1418B_GA0070995_101348</name>
</gene>
<organism evidence="2">
    <name type="scientific">Candidatus Kentrum sp. LFY</name>
    <dbReference type="NCBI Taxonomy" id="2126342"/>
    <lineage>
        <taxon>Bacteria</taxon>
        <taxon>Pseudomonadati</taxon>
        <taxon>Pseudomonadota</taxon>
        <taxon>Gammaproteobacteria</taxon>
        <taxon>Candidatus Kentrum</taxon>
    </lineage>
</organism>
<proteinExistence type="predicted"/>
<feature type="region of interest" description="Disordered" evidence="1">
    <location>
        <begin position="19"/>
        <end position="43"/>
    </location>
</feature>
<protein>
    <submittedName>
        <fullName evidence="2">Uncharacterized protein</fullName>
    </submittedName>
</protein>
<dbReference type="AlphaFoldDB" id="A0A450UAI1"/>
<evidence type="ECO:0000313" key="2">
    <source>
        <dbReference type="EMBL" id="VFJ89104.1"/>
    </source>
</evidence>
<dbReference type="EMBL" id="CAADFF010000013">
    <property type="protein sequence ID" value="VFJ89104.1"/>
    <property type="molecule type" value="Genomic_DNA"/>
</dbReference>
<sequence>MRNARIFAALRRRVAFSKRSPLPGKPLAKRSTKKSSAGPPDASVGNLFRELQLPKIYAPKLAWERSEGFWFRLGWVRHCLRRNDKENPVKYFAITSQSRGGRSFGRRQIAILLYRCRIMLCSVRAQQASSARSLSTNMAVDGQVVVRRMVPGIVVGHSAGEQTTEFLGILVP</sequence>
<evidence type="ECO:0000256" key="1">
    <source>
        <dbReference type="SAM" id="MobiDB-lite"/>
    </source>
</evidence>